<comment type="similarity">
    <text evidence="1 10">Belongs to the peptidase M24 family. SPT16 subfamily.</text>
</comment>
<dbReference type="Pfam" id="PF24824">
    <property type="entry name" value="PH_SPT16"/>
    <property type="match status" value="1"/>
</dbReference>
<dbReference type="Gene3D" id="2.30.29.210">
    <property type="entry name" value="FACT complex subunit Spt16p/Cdc68p"/>
    <property type="match status" value="1"/>
</dbReference>
<evidence type="ECO:0000259" key="12">
    <source>
        <dbReference type="SMART" id="SM01285"/>
    </source>
</evidence>
<evidence type="ECO:0000256" key="2">
    <source>
        <dbReference type="ARBA" id="ARBA00022454"/>
    </source>
</evidence>
<dbReference type="Pfam" id="PF00557">
    <property type="entry name" value="Peptidase_M24"/>
    <property type="match status" value="1"/>
</dbReference>
<evidence type="ECO:0000256" key="1">
    <source>
        <dbReference type="ARBA" id="ARBA00010779"/>
    </source>
</evidence>
<feature type="region of interest" description="Disordered" evidence="11">
    <location>
        <begin position="872"/>
        <end position="957"/>
    </location>
</feature>
<keyword evidence="8 10" id="KW-0234">DNA repair</keyword>
<dbReference type="GO" id="GO:0031491">
    <property type="term" value="F:nucleosome binding"/>
    <property type="evidence" value="ECO:0007669"/>
    <property type="project" value="TreeGrafter"/>
</dbReference>
<dbReference type="GO" id="GO:0006281">
    <property type="term" value="P:DNA repair"/>
    <property type="evidence" value="ECO:0007669"/>
    <property type="project" value="UniProtKB-UniRule"/>
</dbReference>
<dbReference type="InterPro" id="IPR011993">
    <property type="entry name" value="PH-like_dom_sf"/>
</dbReference>
<dbReference type="Pfam" id="PF08512">
    <property type="entry name" value="Rttp106-like_middle"/>
    <property type="match status" value="1"/>
</dbReference>
<dbReference type="InterPro" id="IPR056595">
    <property type="entry name" value="Fact-SPT16_PH"/>
</dbReference>
<feature type="domain" description="FACT complex subunit SPT16 middle" evidence="13">
    <location>
        <begin position="496"/>
        <end position="634"/>
    </location>
</feature>
<dbReference type="Pfam" id="PF14826">
    <property type="entry name" value="FACT-Spt16_Nlob"/>
    <property type="match status" value="1"/>
</dbReference>
<evidence type="ECO:0000259" key="14">
    <source>
        <dbReference type="SMART" id="SM01287"/>
    </source>
</evidence>
<dbReference type="InterPro" id="IPR029149">
    <property type="entry name" value="Creatin/AminoP/Spt16_N"/>
</dbReference>
<reference evidence="15 16" key="1">
    <citation type="submission" date="2016-02" db="EMBL/GenBank/DDBJ databases">
        <title>Discovery of a natural microsporidian pathogen with a broad tissue tropism in Caenorhabditis elegans.</title>
        <authorList>
            <person name="Luallen R.J."/>
            <person name="Reinke A.W."/>
            <person name="Tong L."/>
            <person name="Botts M.R."/>
            <person name="Felix M.-A."/>
            <person name="Troemel E.R."/>
        </authorList>
    </citation>
    <scope>NUCLEOTIDE SEQUENCE [LARGE SCALE GENOMIC DNA]</scope>
    <source>
        <strain evidence="15 16">JUm2807</strain>
    </source>
</reference>
<dbReference type="PANTHER" id="PTHR13980">
    <property type="entry name" value="CDC68 RELATED"/>
    <property type="match status" value="1"/>
</dbReference>
<feature type="domain" description="Histone chaperone RTT106/FACT complex subunit SPT16-like middle" evidence="14">
    <location>
        <begin position="751"/>
        <end position="841"/>
    </location>
</feature>
<dbReference type="OrthoDB" id="10251642at2759"/>
<keyword evidence="7 10" id="KW-0804">Transcription</keyword>
<dbReference type="SUPFAM" id="SSF55920">
    <property type="entry name" value="Creatinase/aminopeptidase"/>
    <property type="match status" value="1"/>
</dbReference>
<dbReference type="GeneID" id="93647809"/>
<dbReference type="Gene3D" id="3.40.350.10">
    <property type="entry name" value="Creatinase/prolidase N-terminal domain"/>
    <property type="match status" value="1"/>
</dbReference>
<evidence type="ECO:0000256" key="6">
    <source>
        <dbReference type="ARBA" id="ARBA00023054"/>
    </source>
</evidence>
<dbReference type="Pfam" id="PF08644">
    <property type="entry name" value="SPT16"/>
    <property type="match status" value="1"/>
</dbReference>
<comment type="caution">
    <text evidence="15">The sequence shown here is derived from an EMBL/GenBank/DDBJ whole genome shotgun (WGS) entry which is preliminary data.</text>
</comment>
<evidence type="ECO:0000256" key="4">
    <source>
        <dbReference type="ARBA" id="ARBA00022763"/>
    </source>
</evidence>
<dbReference type="SMART" id="SM01285">
    <property type="entry name" value="FACT-Spt16_Nlob"/>
    <property type="match status" value="1"/>
</dbReference>
<gene>
    <name evidence="15" type="ORF">NEDG_01459</name>
</gene>
<dbReference type="SMART" id="SM01286">
    <property type="entry name" value="SPT16"/>
    <property type="match status" value="1"/>
</dbReference>
<dbReference type="Gene3D" id="2.30.29.30">
    <property type="entry name" value="Pleckstrin-homology domain (PH domain)/Phosphotyrosine-binding domain (PTB)"/>
    <property type="match status" value="1"/>
</dbReference>
<dbReference type="Proteomes" id="UP000185944">
    <property type="component" value="Unassembled WGS sequence"/>
</dbReference>
<dbReference type="STRING" id="1805483.A0A177EFL0"/>
<dbReference type="InterPro" id="IPR013953">
    <property type="entry name" value="FACT_SPT16_M"/>
</dbReference>
<keyword evidence="3 10" id="KW-0235">DNA replication</keyword>
<dbReference type="InterPro" id="IPR029148">
    <property type="entry name" value="FACT-SPT16_Nlobe"/>
</dbReference>
<evidence type="ECO:0000256" key="11">
    <source>
        <dbReference type="SAM" id="MobiDB-lite"/>
    </source>
</evidence>
<feature type="compositionally biased region" description="Acidic residues" evidence="11">
    <location>
        <begin position="932"/>
        <end position="945"/>
    </location>
</feature>
<comment type="subcellular location">
    <subcellularLocation>
        <location evidence="10">Nucleus</location>
    </subcellularLocation>
    <subcellularLocation>
        <location evidence="10">Chromosome</location>
    </subcellularLocation>
</comment>
<dbReference type="SMART" id="SM01287">
    <property type="entry name" value="Rtt106"/>
    <property type="match status" value="1"/>
</dbReference>
<keyword evidence="6" id="KW-0175">Coiled coil</keyword>
<keyword evidence="2 10" id="KW-0158">Chromosome</keyword>
<dbReference type="InterPro" id="IPR013719">
    <property type="entry name" value="RTT106/SPT16-like_middle_dom"/>
</dbReference>
<dbReference type="PANTHER" id="PTHR13980:SF15">
    <property type="entry name" value="FACT COMPLEX SUBUNIT SPT16"/>
    <property type="match status" value="1"/>
</dbReference>
<dbReference type="RefSeq" id="XP_067544464.1">
    <property type="nucleotide sequence ID" value="XM_067688877.1"/>
</dbReference>
<name>A0A177EFL0_9MICR</name>
<evidence type="ECO:0000256" key="9">
    <source>
        <dbReference type="ARBA" id="ARBA00023242"/>
    </source>
</evidence>
<evidence type="ECO:0000256" key="5">
    <source>
        <dbReference type="ARBA" id="ARBA00023015"/>
    </source>
</evidence>
<evidence type="ECO:0000256" key="3">
    <source>
        <dbReference type="ARBA" id="ARBA00022705"/>
    </source>
</evidence>
<evidence type="ECO:0000256" key="7">
    <source>
        <dbReference type="ARBA" id="ARBA00023163"/>
    </source>
</evidence>
<dbReference type="InterPro" id="IPR000994">
    <property type="entry name" value="Pept_M24"/>
</dbReference>
<dbReference type="Gene3D" id="2.30.29.150">
    <property type="match status" value="1"/>
</dbReference>
<evidence type="ECO:0000256" key="8">
    <source>
        <dbReference type="ARBA" id="ARBA00023204"/>
    </source>
</evidence>
<dbReference type="EMBL" id="LTDL01000038">
    <property type="protein sequence ID" value="OAG29912.1"/>
    <property type="molecule type" value="Genomic_DNA"/>
</dbReference>
<dbReference type="Gene3D" id="3.90.230.10">
    <property type="entry name" value="Creatinase/methionine aminopeptidase superfamily"/>
    <property type="match status" value="1"/>
</dbReference>
<keyword evidence="9 10" id="KW-0539">Nucleus</keyword>
<organism evidence="15 16">
    <name type="scientific">Nematocida displodere</name>
    <dbReference type="NCBI Taxonomy" id="1805483"/>
    <lineage>
        <taxon>Eukaryota</taxon>
        <taxon>Fungi</taxon>
        <taxon>Fungi incertae sedis</taxon>
        <taxon>Microsporidia</taxon>
        <taxon>Nematocida</taxon>
    </lineage>
</organism>
<evidence type="ECO:0000259" key="13">
    <source>
        <dbReference type="SMART" id="SM01286"/>
    </source>
</evidence>
<keyword evidence="4 10" id="KW-0227">DNA damage</keyword>
<evidence type="ECO:0000256" key="10">
    <source>
        <dbReference type="RuleBase" id="RU367052"/>
    </source>
</evidence>
<dbReference type="GO" id="GO:0006260">
    <property type="term" value="P:DNA replication"/>
    <property type="evidence" value="ECO:0007669"/>
    <property type="project" value="UniProtKB-KW"/>
</dbReference>
<dbReference type="InterPro" id="IPR040258">
    <property type="entry name" value="Spt16"/>
</dbReference>
<sequence length="957" mass="108424">MGKVHLECALFQERVKKVIEAMGPEVDGLMIAIGKREDTFPYGINSAMFLYLLGYEFPETALIIRRDEVLTITSAKKTAILEQLKEHANLRPLVREKGGGNQESINAAVKQALGGKPVGILSEERGELISGWVSAQNTVDITSQIEKVFFVKDAQQKEFLRLSGTASVLIGSLLESKIKHIIKTDDRVIHEELSEQIETALETEMKRLPKEIDQTYLELCFKPIIQSGGRYQLKQTDIGEFINPFNDQLLYFDIVSYYICVAYRGYCTLVGRTLLISPTHKSRVVLGTALRLMDRLVKVLGTDKTYREAQDEVKKVLENFGEPEHRQELQACLRLEMGRSIGVRPIEGKSSTEMLNTVPEEGMSLSVSVSFENVSGMLEEGEEGAIHIENVVLIEQGRARLLTPFSSSVEDYVMEKPVDKTKRTQLGRRLRNRDKEVERANEISEHQKQLMDMLIEEQQGYYRGEDFTQVDEADANTQKFASYQKETQVPRGTPVIKIDKRVSTVVIPVFGMAVPFHINAIKNATKTAEDGVGYLKVSFFPPAGDVSYENNLLSLVVKDSQENIATAWKEITDMKKTENEPAEEEVEEGEQEELLLQSGKVDTLQYVYSRYDHRMGTKKNAASTLELHKNGLRYHPKQSGEIDVLFTNVKHMFYQPGAAESPTLIHFKLHTPISILERKTVDIQFFRDCLSSTVHDTRKIRNRHGGDDAEMYEEEEEERLRQEVNDTFLAFAEKISLQSRIILEEPLSKGFFGVPHRQSVLIQPTSECIVNLTEFPFFILPLKDIEILNFERRVSGVTTCDMVFILKDKTKAPVYLHSVASSDVAWLMDFFDSKNICFMETKVNIQWSNVLKSILANPVAFYEGGAWAILQPNREGGGEDEDLGSDAIDLDTTEEEESEEEEFSTNDDDSDLSEEESIVSNSDDSEQYANSDSEDDSFVVDDSEESLPKRKKSKKQK</sequence>
<dbReference type="GO" id="GO:0035101">
    <property type="term" value="C:FACT complex"/>
    <property type="evidence" value="ECO:0007669"/>
    <property type="project" value="UniProtKB-UniRule"/>
</dbReference>
<feature type="domain" description="FACT complex subunit SPT16 N-terminal lobe" evidence="12">
    <location>
        <begin position="6"/>
        <end position="145"/>
    </location>
</feature>
<feature type="compositionally biased region" description="Acidic residues" evidence="11">
    <location>
        <begin position="878"/>
        <end position="917"/>
    </location>
</feature>
<keyword evidence="16" id="KW-1185">Reference proteome</keyword>
<evidence type="ECO:0000313" key="15">
    <source>
        <dbReference type="EMBL" id="OAG29912.1"/>
    </source>
</evidence>
<accession>A0A177EFL0</accession>
<proteinExistence type="inferred from homology"/>
<comment type="function">
    <text evidence="10">Component of the FACT complex, a general chromatin factor that acts to reorganize nucleosomes. The FACT complex is involved in multiple processes that require DNA as a template such as mRNA elongation, DNA replication and DNA repair. During transcription elongation the FACT complex acts as a histone chaperone that both destabilizes and restores nucleosomal structure. It facilitates the passage of RNA polymerase II and transcription by promoting the dissociation of one histone H2A-H2B dimer from the nucleosome, then subsequently promotes the reestablishment of the nucleosome following the passage of RNA polymerase II.</text>
</comment>
<keyword evidence="5 10" id="KW-0805">Transcription regulation</keyword>
<dbReference type="InterPro" id="IPR036005">
    <property type="entry name" value="Creatinase/aminopeptidase-like"/>
</dbReference>
<protein>
    <recommendedName>
        <fullName evidence="10">FACT complex subunit</fullName>
    </recommendedName>
</protein>
<comment type="subunit">
    <text evidence="10">Component of the FACT complex.</text>
</comment>
<dbReference type="GO" id="GO:0006368">
    <property type="term" value="P:transcription elongation by RNA polymerase II"/>
    <property type="evidence" value="ECO:0007669"/>
    <property type="project" value="TreeGrafter"/>
</dbReference>
<dbReference type="VEuPathDB" id="MicrosporidiaDB:NEDG_01459"/>
<feature type="compositionally biased region" description="Polar residues" evidence="11">
    <location>
        <begin position="918"/>
        <end position="930"/>
    </location>
</feature>
<evidence type="ECO:0000313" key="16">
    <source>
        <dbReference type="Proteomes" id="UP000185944"/>
    </source>
</evidence>
<dbReference type="AlphaFoldDB" id="A0A177EFL0"/>